<accession>A0A8T0RF72</accession>
<reference evidence="3" key="1">
    <citation type="submission" date="2020-05" db="EMBL/GenBank/DDBJ databases">
        <title>WGS assembly of Panicum virgatum.</title>
        <authorList>
            <person name="Lovell J.T."/>
            <person name="Jenkins J."/>
            <person name="Shu S."/>
            <person name="Juenger T.E."/>
            <person name="Schmutz J."/>
        </authorList>
    </citation>
    <scope>NUCLEOTIDE SEQUENCE</scope>
    <source>
        <strain evidence="3">AP13</strain>
    </source>
</reference>
<evidence type="ECO:0008006" key="5">
    <source>
        <dbReference type="Google" id="ProtNLM"/>
    </source>
</evidence>
<name>A0A8T0RF72_PANVG</name>
<keyword evidence="4" id="KW-1185">Reference proteome</keyword>
<dbReference type="Proteomes" id="UP000823388">
    <property type="component" value="Chromosome 6K"/>
</dbReference>
<organism evidence="3 4">
    <name type="scientific">Panicum virgatum</name>
    <name type="common">Blackwell switchgrass</name>
    <dbReference type="NCBI Taxonomy" id="38727"/>
    <lineage>
        <taxon>Eukaryota</taxon>
        <taxon>Viridiplantae</taxon>
        <taxon>Streptophyta</taxon>
        <taxon>Embryophyta</taxon>
        <taxon>Tracheophyta</taxon>
        <taxon>Spermatophyta</taxon>
        <taxon>Magnoliopsida</taxon>
        <taxon>Liliopsida</taxon>
        <taxon>Poales</taxon>
        <taxon>Poaceae</taxon>
        <taxon>PACMAD clade</taxon>
        <taxon>Panicoideae</taxon>
        <taxon>Panicodae</taxon>
        <taxon>Paniceae</taxon>
        <taxon>Panicinae</taxon>
        <taxon>Panicum</taxon>
        <taxon>Panicum sect. Hiantes</taxon>
    </lineage>
</organism>
<feature type="region of interest" description="Disordered" evidence="1">
    <location>
        <begin position="27"/>
        <end position="78"/>
    </location>
</feature>
<proteinExistence type="predicted"/>
<protein>
    <recommendedName>
        <fullName evidence="5">Secreted protein</fullName>
    </recommendedName>
</protein>
<evidence type="ECO:0000313" key="3">
    <source>
        <dbReference type="EMBL" id="KAG2584561.1"/>
    </source>
</evidence>
<comment type="caution">
    <text evidence="3">The sequence shown here is derived from an EMBL/GenBank/DDBJ whole genome shotgun (WGS) entry which is preliminary data.</text>
</comment>
<feature type="chain" id="PRO_5035755427" description="Secreted protein" evidence="2">
    <location>
        <begin position="28"/>
        <end position="78"/>
    </location>
</feature>
<gene>
    <name evidence="3" type="ORF">PVAP13_6KG319000</name>
</gene>
<dbReference type="EMBL" id="CM029047">
    <property type="protein sequence ID" value="KAG2584561.1"/>
    <property type="molecule type" value="Genomic_DNA"/>
</dbReference>
<sequence length="78" mass="8421">MLPATDARLHIIRLRFGILLATAAATARSVSPALRPPPSDGYKDQWCTPGSQLECGRQETAAERWSSSTNGGDRSPRV</sequence>
<evidence type="ECO:0000313" key="4">
    <source>
        <dbReference type="Proteomes" id="UP000823388"/>
    </source>
</evidence>
<feature type="signal peptide" evidence="2">
    <location>
        <begin position="1"/>
        <end position="27"/>
    </location>
</feature>
<keyword evidence="2" id="KW-0732">Signal</keyword>
<evidence type="ECO:0000256" key="1">
    <source>
        <dbReference type="SAM" id="MobiDB-lite"/>
    </source>
</evidence>
<evidence type="ECO:0000256" key="2">
    <source>
        <dbReference type="SAM" id="SignalP"/>
    </source>
</evidence>
<dbReference type="AlphaFoldDB" id="A0A8T0RF72"/>